<dbReference type="InterPro" id="IPR050109">
    <property type="entry name" value="HTH-type_TetR-like_transc_reg"/>
</dbReference>
<organism evidence="5 6">
    <name type="scientific">Mycolicibacterium fortuitum subsp. fortuitum DSM 46621 = ATCC 6841 = JCM 6387</name>
    <dbReference type="NCBI Taxonomy" id="1214102"/>
    <lineage>
        <taxon>Bacteria</taxon>
        <taxon>Bacillati</taxon>
        <taxon>Actinomycetota</taxon>
        <taxon>Actinomycetes</taxon>
        <taxon>Mycobacteriales</taxon>
        <taxon>Mycobacteriaceae</taxon>
        <taxon>Mycolicibacterium</taxon>
    </lineage>
</organism>
<dbReference type="GO" id="GO:0003700">
    <property type="term" value="F:DNA-binding transcription factor activity"/>
    <property type="evidence" value="ECO:0007669"/>
    <property type="project" value="TreeGrafter"/>
</dbReference>
<feature type="DNA-binding region" description="H-T-H motif" evidence="2">
    <location>
        <begin position="52"/>
        <end position="71"/>
    </location>
</feature>
<dbReference type="InterPro" id="IPR009057">
    <property type="entry name" value="Homeodomain-like_sf"/>
</dbReference>
<feature type="region of interest" description="Disordered" evidence="3">
    <location>
        <begin position="1"/>
        <end position="29"/>
    </location>
</feature>
<feature type="compositionally biased region" description="Basic and acidic residues" evidence="3">
    <location>
        <begin position="19"/>
        <end position="29"/>
    </location>
</feature>
<name>K0UKL1_MYCFO</name>
<evidence type="ECO:0000256" key="3">
    <source>
        <dbReference type="SAM" id="MobiDB-lite"/>
    </source>
</evidence>
<dbReference type="HOGENOM" id="CLU_069356_32_0_11"/>
<proteinExistence type="predicted"/>
<dbReference type="Pfam" id="PF00440">
    <property type="entry name" value="TetR_N"/>
    <property type="match status" value="1"/>
</dbReference>
<dbReference type="Pfam" id="PF21313">
    <property type="entry name" value="EthR_C"/>
    <property type="match status" value="1"/>
</dbReference>
<comment type="caution">
    <text evidence="5">The sequence shown here is derived from an EMBL/GenBank/DDBJ whole genome shotgun (WGS) entry which is preliminary data.</text>
</comment>
<protein>
    <submittedName>
        <fullName evidence="5">TetR family transcriptional regulator</fullName>
    </submittedName>
</protein>
<keyword evidence="1 2" id="KW-0238">DNA-binding</keyword>
<dbReference type="Gene3D" id="1.10.10.60">
    <property type="entry name" value="Homeodomain-like"/>
    <property type="match status" value="1"/>
</dbReference>
<dbReference type="SUPFAM" id="SSF46689">
    <property type="entry name" value="Homeodomain-like"/>
    <property type="match status" value="1"/>
</dbReference>
<dbReference type="InterPro" id="IPR036271">
    <property type="entry name" value="Tet_transcr_reg_TetR-rel_C_sf"/>
</dbReference>
<dbReference type="PROSITE" id="PS50977">
    <property type="entry name" value="HTH_TETR_2"/>
    <property type="match status" value="1"/>
</dbReference>
<dbReference type="SUPFAM" id="SSF48498">
    <property type="entry name" value="Tetracyclin repressor-like, C-terminal domain"/>
    <property type="match status" value="1"/>
</dbReference>
<dbReference type="EMBL" id="ALQB01000159">
    <property type="protein sequence ID" value="EJZ07336.1"/>
    <property type="molecule type" value="Genomic_DNA"/>
</dbReference>
<dbReference type="AlphaFoldDB" id="K0UKL1"/>
<evidence type="ECO:0000313" key="6">
    <source>
        <dbReference type="Proteomes" id="UP000006043"/>
    </source>
</evidence>
<dbReference type="PATRIC" id="fig|1214102.3.peg.5169"/>
<reference evidence="5 6" key="1">
    <citation type="journal article" date="2012" name="J. Bacteriol.">
        <title>Complete Genome Sequence of Mycobacterium fortuitum subsp. fortuitum Type Strain DSM46621.</title>
        <authorList>
            <person name="Ho Y.S."/>
            <person name="Adroub S.A."/>
            <person name="Aleisa F."/>
            <person name="Mahmood H."/>
            <person name="Othoum G."/>
            <person name="Rashid F."/>
            <person name="Zaher M."/>
            <person name="Ali S."/>
            <person name="Bitter W."/>
            <person name="Pain A."/>
            <person name="Abdallah A.M."/>
        </authorList>
    </citation>
    <scope>NUCLEOTIDE SEQUENCE [LARGE SCALE GENOMIC DNA]</scope>
    <source>
        <strain evidence="6">DSM46621</strain>
    </source>
</reference>
<dbReference type="InterPro" id="IPR001647">
    <property type="entry name" value="HTH_TetR"/>
</dbReference>
<evidence type="ECO:0000313" key="5">
    <source>
        <dbReference type="EMBL" id="EJZ07336.1"/>
    </source>
</evidence>
<evidence type="ECO:0000256" key="1">
    <source>
        <dbReference type="ARBA" id="ARBA00023125"/>
    </source>
</evidence>
<accession>K0UKL1</accession>
<evidence type="ECO:0000256" key="2">
    <source>
        <dbReference type="PROSITE-ProRule" id="PRU00335"/>
    </source>
</evidence>
<dbReference type="PRINTS" id="PR00455">
    <property type="entry name" value="HTHTETR"/>
</dbReference>
<sequence length="224" mass="24410">MGGPATMPTAPQGAPARSLLDRRRPQRSDQRRTAILEALNEHLQKTGFDALNIAEVARQAGVGRSAFYFYFENKASAVAALLEPMHEALLAANNILANTAEPPRSRVRGTLEAVVRTAEEHRYLFQAMWEARGANSAVRDMWDQARESFVPTVAAVITADRDAGRAPNGADAHVLASLLMELNDRLVERIIVGGQLTREQLLEGAEAMWMGTIYGSISETGAAR</sequence>
<feature type="domain" description="HTH tetR-type" evidence="4">
    <location>
        <begin position="29"/>
        <end position="89"/>
    </location>
</feature>
<evidence type="ECO:0000259" key="4">
    <source>
        <dbReference type="PROSITE" id="PS50977"/>
    </source>
</evidence>
<dbReference type="PANTHER" id="PTHR30055">
    <property type="entry name" value="HTH-TYPE TRANSCRIPTIONAL REGULATOR RUTR"/>
    <property type="match status" value="1"/>
</dbReference>
<dbReference type="Proteomes" id="UP000006043">
    <property type="component" value="Unassembled WGS sequence"/>
</dbReference>
<dbReference type="InterPro" id="IPR049397">
    <property type="entry name" value="EthR_C"/>
</dbReference>
<dbReference type="PANTHER" id="PTHR30055:SF184">
    <property type="entry name" value="HTH-TYPE TRANSCRIPTIONAL REGULATOR ETHR"/>
    <property type="match status" value="1"/>
</dbReference>
<gene>
    <name evidence="5" type="ORF">MFORT_26244</name>
</gene>
<dbReference type="Gene3D" id="1.10.357.10">
    <property type="entry name" value="Tetracycline Repressor, domain 2"/>
    <property type="match status" value="1"/>
</dbReference>
<dbReference type="GO" id="GO:0000976">
    <property type="term" value="F:transcription cis-regulatory region binding"/>
    <property type="evidence" value="ECO:0007669"/>
    <property type="project" value="TreeGrafter"/>
</dbReference>